<sequence>MTNPFETPSGPDIARLIFIGASTTEGMGDNDRIGWPLRIAQDLPYTTGIYNLGIRGQTIFQIAKRVKSEIGDRVLSYDQSRIVLGAALNEIARYGNDTRDPRFDPDDILHSYRNVIDRLVQMAPLLVVGPPPVRAAQMPFFSQLNQCWFDYQAKDISWLDDELHKICKEKELPYISILGPLGADQAYMSGLKQRDGLHSNAAGYVSLANIVGANKQWKQFICP</sequence>
<dbReference type="AlphaFoldDB" id="A0A1G5QHU9"/>
<dbReference type="Gene3D" id="3.40.50.1110">
    <property type="entry name" value="SGNH hydrolase"/>
    <property type="match status" value="1"/>
</dbReference>
<evidence type="ECO:0000313" key="2">
    <source>
        <dbReference type="EMBL" id="SCZ61110.1"/>
    </source>
</evidence>
<dbReference type="GO" id="GO:0016788">
    <property type="term" value="F:hydrolase activity, acting on ester bonds"/>
    <property type="evidence" value="ECO:0007669"/>
    <property type="project" value="UniProtKB-ARBA"/>
</dbReference>
<dbReference type="PANTHER" id="PTHR30383:SF29">
    <property type="entry name" value="SGNH HYDROLASE-TYPE ESTERASE DOMAIN-CONTAINING PROTEIN"/>
    <property type="match status" value="1"/>
</dbReference>
<dbReference type="STRING" id="1156985.SAMN04488118_104200"/>
<feature type="domain" description="SGNH hydrolase-type esterase" evidence="1">
    <location>
        <begin position="18"/>
        <end position="204"/>
    </location>
</feature>
<dbReference type="EMBL" id="FMWG01000004">
    <property type="protein sequence ID" value="SCZ61110.1"/>
    <property type="molecule type" value="Genomic_DNA"/>
</dbReference>
<proteinExistence type="predicted"/>
<gene>
    <name evidence="2" type="ORF">SAMN04488118_104200</name>
</gene>
<organism evidence="2 3">
    <name type="scientific">Epibacterium ulvae</name>
    <dbReference type="NCBI Taxonomy" id="1156985"/>
    <lineage>
        <taxon>Bacteria</taxon>
        <taxon>Pseudomonadati</taxon>
        <taxon>Pseudomonadota</taxon>
        <taxon>Alphaproteobacteria</taxon>
        <taxon>Rhodobacterales</taxon>
        <taxon>Roseobacteraceae</taxon>
        <taxon>Epibacterium</taxon>
    </lineage>
</organism>
<reference evidence="2 3" key="1">
    <citation type="submission" date="2016-10" db="EMBL/GenBank/DDBJ databases">
        <authorList>
            <person name="de Groot N.N."/>
        </authorList>
    </citation>
    <scope>NUCLEOTIDE SEQUENCE [LARGE SCALE GENOMIC DNA]</scope>
    <source>
        <strain evidence="2 3">U95</strain>
    </source>
</reference>
<keyword evidence="3" id="KW-1185">Reference proteome</keyword>
<dbReference type="RefSeq" id="WP_090217953.1">
    <property type="nucleotide sequence ID" value="NZ_FMWG01000004.1"/>
</dbReference>
<evidence type="ECO:0000313" key="3">
    <source>
        <dbReference type="Proteomes" id="UP000198767"/>
    </source>
</evidence>
<dbReference type="PANTHER" id="PTHR30383">
    <property type="entry name" value="THIOESTERASE 1/PROTEASE 1/LYSOPHOSPHOLIPASE L1"/>
    <property type="match status" value="1"/>
</dbReference>
<dbReference type="OrthoDB" id="5196031at2"/>
<dbReference type="InterPro" id="IPR013830">
    <property type="entry name" value="SGNH_hydro"/>
</dbReference>
<accession>A0A1G5QHU9</accession>
<dbReference type="InterPro" id="IPR036514">
    <property type="entry name" value="SGNH_hydro_sf"/>
</dbReference>
<dbReference type="Pfam" id="PF13472">
    <property type="entry name" value="Lipase_GDSL_2"/>
    <property type="match status" value="1"/>
</dbReference>
<dbReference type="Proteomes" id="UP000198767">
    <property type="component" value="Unassembled WGS sequence"/>
</dbReference>
<dbReference type="SUPFAM" id="SSF52266">
    <property type="entry name" value="SGNH hydrolase"/>
    <property type="match status" value="1"/>
</dbReference>
<protein>
    <submittedName>
        <fullName evidence="2">Lysophospholipase L1</fullName>
    </submittedName>
</protein>
<name>A0A1G5QHU9_9RHOB</name>
<evidence type="ECO:0000259" key="1">
    <source>
        <dbReference type="Pfam" id="PF13472"/>
    </source>
</evidence>
<dbReference type="InterPro" id="IPR051532">
    <property type="entry name" value="Ester_Hydrolysis_Enzymes"/>
</dbReference>